<proteinExistence type="predicted"/>
<dbReference type="PATRIC" id="fig|1457173.3.peg.3239"/>
<keyword evidence="2" id="KW-1185">Reference proteome</keyword>
<organism evidence="1 2">
    <name type="scientific">Comamonas aquatica DA1877</name>
    <dbReference type="NCBI Taxonomy" id="1457173"/>
    <lineage>
        <taxon>Bacteria</taxon>
        <taxon>Pseudomonadati</taxon>
        <taxon>Pseudomonadota</taxon>
        <taxon>Betaproteobacteria</taxon>
        <taxon>Burkholderiales</taxon>
        <taxon>Comamonadaceae</taxon>
        <taxon>Comamonas</taxon>
    </lineage>
</organism>
<dbReference type="Proteomes" id="UP000020766">
    <property type="component" value="Unassembled WGS sequence"/>
</dbReference>
<accession>A0A014MAU2</accession>
<evidence type="ECO:0000313" key="2">
    <source>
        <dbReference type="Proteomes" id="UP000020766"/>
    </source>
</evidence>
<protein>
    <submittedName>
        <fullName evidence="1">Uncharacterized protein</fullName>
    </submittedName>
</protein>
<evidence type="ECO:0000313" key="1">
    <source>
        <dbReference type="EMBL" id="EXU78891.1"/>
    </source>
</evidence>
<comment type="caution">
    <text evidence="1">The sequence shown here is derived from an EMBL/GenBank/DDBJ whole genome shotgun (WGS) entry which is preliminary data.</text>
</comment>
<name>A0A014MAU2_9BURK</name>
<dbReference type="EMBL" id="JBOK01000024">
    <property type="protein sequence ID" value="EXU78891.1"/>
    <property type="molecule type" value="Genomic_DNA"/>
</dbReference>
<reference evidence="1 2" key="1">
    <citation type="submission" date="2014-01" db="EMBL/GenBank/DDBJ databases">
        <title>Interspecies Systems Biology Uncovers Metabolites Affecting C. elegans Gene Expression and Life History Traits.</title>
        <authorList>
            <person name="Watson E."/>
            <person name="Macneil L.T."/>
            <person name="Ritter A.D."/>
            <person name="Yilmaz L.S."/>
            <person name="Rosebrock A.P."/>
            <person name="Caudy A.A."/>
            <person name="Walhout A.J."/>
        </authorList>
    </citation>
    <scope>NUCLEOTIDE SEQUENCE [LARGE SCALE GENOMIC DNA]</scope>
    <source>
        <strain evidence="1 2">DA1877</strain>
    </source>
</reference>
<sequence>MTFFHSVIELQSAQYEVAPQPEPRAPEEVIHLLTQEAPLGEYSVDAL</sequence>
<gene>
    <name evidence="1" type="ORF">AX13_09145</name>
</gene>
<dbReference type="RefSeq" id="WP_162858914.1">
    <property type="nucleotide sequence ID" value="NZ_JBOK01000024.1"/>
</dbReference>
<dbReference type="AlphaFoldDB" id="A0A014MAU2"/>